<evidence type="ECO:0000259" key="4">
    <source>
        <dbReference type="SMART" id="SM01350"/>
    </source>
</evidence>
<dbReference type="Proteomes" id="UP001055453">
    <property type="component" value="Chromosome"/>
</dbReference>
<evidence type="ECO:0000256" key="3">
    <source>
        <dbReference type="ARBA" id="ARBA00023064"/>
    </source>
</evidence>
<accession>A0ABN6PXT8</accession>
<dbReference type="Pfam" id="PF00393">
    <property type="entry name" value="6PGD"/>
    <property type="match status" value="1"/>
</dbReference>
<dbReference type="SUPFAM" id="SSF48179">
    <property type="entry name" value="6-phosphogluconate dehydrogenase C-terminal domain-like"/>
    <property type="match status" value="1"/>
</dbReference>
<dbReference type="Gene3D" id="1.10.1040.10">
    <property type="entry name" value="N-(1-d-carboxylethyl)-l-norvaline Dehydrogenase, domain 2"/>
    <property type="match status" value="1"/>
</dbReference>
<comment type="similarity">
    <text evidence="1">Belongs to the 6-phosphogluconate dehydrogenase family.</text>
</comment>
<evidence type="ECO:0000256" key="2">
    <source>
        <dbReference type="ARBA" id="ARBA00023002"/>
    </source>
</evidence>
<dbReference type="InterPro" id="IPR013328">
    <property type="entry name" value="6PGD_dom2"/>
</dbReference>
<keyword evidence="2" id="KW-0560">Oxidoreductase</keyword>
<keyword evidence="3" id="KW-0311">Gluconate utilization</keyword>
<organism evidence="5 6">
    <name type="scientific">Nostoc cf. commune SO-36</name>
    <dbReference type="NCBI Taxonomy" id="449208"/>
    <lineage>
        <taxon>Bacteria</taxon>
        <taxon>Bacillati</taxon>
        <taxon>Cyanobacteriota</taxon>
        <taxon>Cyanophyceae</taxon>
        <taxon>Nostocales</taxon>
        <taxon>Nostocaceae</taxon>
        <taxon>Nostoc</taxon>
    </lineage>
</organism>
<sequence>MAAGQKGTGRWTVQTALELGVAIPTITAAVNARIISSIKEERVAASKVLTGPSGKYDGQTKDFINKVRDALYCSKICSYAQGMALLSTASKTYNWNLDLGEMARIWKGGCIIRARFLNKIKKAFSENPALPNLLLAPEFKQTILDRQTAWREVIATAATVGIPVPAFSASLDYFDSYRRDRLPQNLTQAQRDYFGAHTYLRLDKPGSFHTEWVPIAEAEK</sequence>
<dbReference type="SMART" id="SM01350">
    <property type="entry name" value="6PGD"/>
    <property type="match status" value="1"/>
</dbReference>
<dbReference type="InterPro" id="IPR006114">
    <property type="entry name" value="6PGDH_C"/>
</dbReference>
<evidence type="ECO:0000256" key="1">
    <source>
        <dbReference type="ARBA" id="ARBA00008419"/>
    </source>
</evidence>
<dbReference type="PANTHER" id="PTHR11811">
    <property type="entry name" value="6-PHOSPHOGLUCONATE DEHYDROGENASE"/>
    <property type="match status" value="1"/>
</dbReference>
<dbReference type="EMBL" id="AP025732">
    <property type="protein sequence ID" value="BDI14870.1"/>
    <property type="molecule type" value="Genomic_DNA"/>
</dbReference>
<dbReference type="InterPro" id="IPR006183">
    <property type="entry name" value="Pgluconate_DH"/>
</dbReference>
<proteinExistence type="inferred from homology"/>
<name>A0ABN6PXT8_NOSCO</name>
<dbReference type="Gene3D" id="1.20.5.320">
    <property type="entry name" value="6-Phosphogluconate Dehydrogenase, domain 3"/>
    <property type="match status" value="1"/>
</dbReference>
<protein>
    <recommendedName>
        <fullName evidence="4">6-phosphogluconate dehydrogenase C-terminal domain-containing protein</fullName>
    </recommendedName>
</protein>
<reference evidence="5" key="1">
    <citation type="submission" date="2022-04" db="EMBL/GenBank/DDBJ databases">
        <title>Complete genome sequence of a cyanobacterium, Nostoc sp. SO-36, isolated in Antarctica.</title>
        <authorList>
            <person name="Kanesaki Y."/>
            <person name="Effendi D."/>
            <person name="Sakamoto T."/>
            <person name="Ohtani S."/>
            <person name="Awai K."/>
        </authorList>
    </citation>
    <scope>NUCLEOTIDE SEQUENCE</scope>
    <source>
        <strain evidence="5">SO-36</strain>
    </source>
</reference>
<keyword evidence="6" id="KW-1185">Reference proteome</keyword>
<evidence type="ECO:0000313" key="5">
    <source>
        <dbReference type="EMBL" id="BDI14870.1"/>
    </source>
</evidence>
<evidence type="ECO:0000313" key="6">
    <source>
        <dbReference type="Proteomes" id="UP001055453"/>
    </source>
</evidence>
<dbReference type="InterPro" id="IPR008927">
    <property type="entry name" value="6-PGluconate_DH-like_C_sf"/>
</dbReference>
<feature type="domain" description="6-phosphogluconate dehydrogenase C-terminal" evidence="4">
    <location>
        <begin position="2"/>
        <end position="213"/>
    </location>
</feature>
<gene>
    <name evidence="5" type="ORF">ANSO36C_06720</name>
</gene>